<evidence type="ECO:0000313" key="1">
    <source>
        <dbReference type="EMBL" id="KAK5987278.1"/>
    </source>
</evidence>
<reference evidence="1 2" key="1">
    <citation type="submission" date="2024-01" db="EMBL/GenBank/DDBJ databases">
        <title>Complete genome of Cladobotryum mycophilum ATHUM6906.</title>
        <authorList>
            <person name="Christinaki A.C."/>
            <person name="Myridakis A.I."/>
            <person name="Kouvelis V.N."/>
        </authorList>
    </citation>
    <scope>NUCLEOTIDE SEQUENCE [LARGE SCALE GENOMIC DNA]</scope>
    <source>
        <strain evidence="1 2">ATHUM6906</strain>
    </source>
</reference>
<keyword evidence="2" id="KW-1185">Reference proteome</keyword>
<protein>
    <submittedName>
        <fullName evidence="1">Uncharacterized protein</fullName>
    </submittedName>
</protein>
<organism evidence="1 2">
    <name type="scientific">Cladobotryum mycophilum</name>
    <dbReference type="NCBI Taxonomy" id="491253"/>
    <lineage>
        <taxon>Eukaryota</taxon>
        <taxon>Fungi</taxon>
        <taxon>Dikarya</taxon>
        <taxon>Ascomycota</taxon>
        <taxon>Pezizomycotina</taxon>
        <taxon>Sordariomycetes</taxon>
        <taxon>Hypocreomycetidae</taxon>
        <taxon>Hypocreales</taxon>
        <taxon>Hypocreaceae</taxon>
        <taxon>Cladobotryum</taxon>
    </lineage>
</organism>
<accession>A0ABR0S534</accession>
<dbReference type="EMBL" id="JAVFKD010000016">
    <property type="protein sequence ID" value="KAK5987278.1"/>
    <property type="molecule type" value="Genomic_DNA"/>
</dbReference>
<sequence>MTGVERCLAPSSISISYKGSRVPTQRYSKDQEMLRGMGGGQRHQRRYSSFGPPLYAGADFASVPVRANNDGNERPEETFWREDLWMIMEGLSGLGHETMRPTPVMETLHLENIFL</sequence>
<dbReference type="Proteomes" id="UP001338125">
    <property type="component" value="Unassembled WGS sequence"/>
</dbReference>
<gene>
    <name evidence="1" type="ORF">PT974_11402</name>
</gene>
<evidence type="ECO:0000313" key="2">
    <source>
        <dbReference type="Proteomes" id="UP001338125"/>
    </source>
</evidence>
<name>A0ABR0S534_9HYPO</name>
<comment type="caution">
    <text evidence="1">The sequence shown here is derived from an EMBL/GenBank/DDBJ whole genome shotgun (WGS) entry which is preliminary data.</text>
</comment>
<proteinExistence type="predicted"/>